<proteinExistence type="predicted"/>
<evidence type="ECO:0000259" key="2">
    <source>
        <dbReference type="Pfam" id="PF13690"/>
    </source>
</evidence>
<dbReference type="CDD" id="cd17906">
    <property type="entry name" value="CheX"/>
    <property type="match status" value="1"/>
</dbReference>
<dbReference type="InterPro" id="IPR028051">
    <property type="entry name" value="CheX-like_dom"/>
</dbReference>
<dbReference type="RefSeq" id="WP_206294145.1">
    <property type="nucleotide sequence ID" value="NZ_CP063458.1"/>
</dbReference>
<evidence type="ECO:0000256" key="1">
    <source>
        <dbReference type="ARBA" id="ARBA00022500"/>
    </source>
</evidence>
<dbReference type="PANTHER" id="PTHR39452">
    <property type="entry name" value="CHEY-P PHOSPHATASE CHEX"/>
    <property type="match status" value="1"/>
</dbReference>
<reference evidence="3 4" key="1">
    <citation type="submission" date="2020-10" db="EMBL/GenBank/DDBJ databases">
        <title>Wide distribution of Phycisphaera-like planctomycetes from WD2101 soil group in peatlands and genome analysis of the first cultivated representative.</title>
        <authorList>
            <person name="Dedysh S.N."/>
            <person name="Beletsky A.V."/>
            <person name="Ivanova A."/>
            <person name="Kulichevskaya I.S."/>
            <person name="Suzina N.E."/>
            <person name="Philippov D.A."/>
            <person name="Rakitin A.L."/>
            <person name="Mardanov A.V."/>
            <person name="Ravin N.V."/>
        </authorList>
    </citation>
    <scope>NUCLEOTIDE SEQUENCE [LARGE SCALE GENOMIC DNA]</scope>
    <source>
        <strain evidence="3 4">M1803</strain>
    </source>
</reference>
<dbReference type="GO" id="GO:0006935">
    <property type="term" value="P:chemotaxis"/>
    <property type="evidence" value="ECO:0007669"/>
    <property type="project" value="UniProtKB-KW"/>
</dbReference>
<dbReference type="Gene3D" id="3.40.1550.10">
    <property type="entry name" value="CheC-like"/>
    <property type="match status" value="1"/>
</dbReference>
<protein>
    <submittedName>
        <fullName evidence="3">Chemotaxis protein CheX</fullName>
    </submittedName>
</protein>
<feature type="domain" description="Chemotaxis phosphatase CheX-like" evidence="2">
    <location>
        <begin position="63"/>
        <end position="141"/>
    </location>
</feature>
<dbReference type="Proteomes" id="UP000593765">
    <property type="component" value="Chromosome"/>
</dbReference>
<dbReference type="PANTHER" id="PTHR39452:SF1">
    <property type="entry name" value="CHEY-P PHOSPHATASE CHEX"/>
    <property type="match status" value="1"/>
</dbReference>
<dbReference type="AlphaFoldDB" id="A0A7M2WZW7"/>
<dbReference type="EMBL" id="CP063458">
    <property type="protein sequence ID" value="QOV91036.1"/>
    <property type="molecule type" value="Genomic_DNA"/>
</dbReference>
<gene>
    <name evidence="3" type="ORF">IPV69_06660</name>
</gene>
<name>A0A7M2WZW7_9BACT</name>
<evidence type="ECO:0000313" key="4">
    <source>
        <dbReference type="Proteomes" id="UP000593765"/>
    </source>
</evidence>
<organism evidence="3 4">
    <name type="scientific">Humisphaera borealis</name>
    <dbReference type="NCBI Taxonomy" id="2807512"/>
    <lineage>
        <taxon>Bacteria</taxon>
        <taxon>Pseudomonadati</taxon>
        <taxon>Planctomycetota</taxon>
        <taxon>Phycisphaerae</taxon>
        <taxon>Tepidisphaerales</taxon>
        <taxon>Tepidisphaeraceae</taxon>
        <taxon>Humisphaera</taxon>
    </lineage>
</organism>
<keyword evidence="4" id="KW-1185">Reference proteome</keyword>
<dbReference type="InterPro" id="IPR028976">
    <property type="entry name" value="CheC-like_sf"/>
</dbReference>
<accession>A0A7M2WZW7</accession>
<keyword evidence="1" id="KW-0145">Chemotaxis</keyword>
<dbReference type="InterPro" id="IPR038756">
    <property type="entry name" value="CheX-like"/>
</dbReference>
<sequence length="172" mass="18092">MNVITAKRETPAGPSATKVCGQRLSLTLPFVDAIAQLFEKMLGCPVEVSELSATTSRSAPTDICGRIDFSGEYRGNMCLRLEPAAAHAMGKAFTGMTFDLHSAEMADTVGELSNMIAGAAKAKLGIRTRISVPKVWIGVEIDPPAPVGAVIPCRVGDASFSVEITLVQQQAA</sequence>
<evidence type="ECO:0000313" key="3">
    <source>
        <dbReference type="EMBL" id="QOV91036.1"/>
    </source>
</evidence>
<dbReference type="SUPFAM" id="SSF103039">
    <property type="entry name" value="CheC-like"/>
    <property type="match status" value="1"/>
</dbReference>
<dbReference type="Pfam" id="PF13690">
    <property type="entry name" value="CheX"/>
    <property type="match status" value="1"/>
</dbReference>
<dbReference type="KEGG" id="hbs:IPV69_06660"/>